<sequence>MHLDLFAVFYFHQKPRYGQKTKKNYFEILQRSIVRQLKCIQAYSGYFHQKPRYDQKTRNIFEILQRSIPRYGQKTKKIFLKFNNIALCNIQNRCNWAYSEPFIFIRSRDIAKKRKNILNFTT</sequence>
<comment type="caution">
    <text evidence="1">The sequence shown here is derived from an EMBL/GenBank/DDBJ whole genome shotgun (WGS) entry which is preliminary data.</text>
</comment>
<accession>A0AAW2F705</accession>
<dbReference type="Proteomes" id="UP001430953">
    <property type="component" value="Unassembled WGS sequence"/>
</dbReference>
<evidence type="ECO:0000313" key="2">
    <source>
        <dbReference type="Proteomes" id="UP001430953"/>
    </source>
</evidence>
<dbReference type="AlphaFoldDB" id="A0AAW2F705"/>
<reference evidence="1 2" key="1">
    <citation type="submission" date="2023-03" db="EMBL/GenBank/DDBJ databases">
        <title>High recombination rates correlate with genetic variation in Cardiocondyla obscurior ants.</title>
        <authorList>
            <person name="Errbii M."/>
        </authorList>
    </citation>
    <scope>NUCLEOTIDE SEQUENCE [LARGE SCALE GENOMIC DNA]</scope>
    <source>
        <strain evidence="1">Alpha-2009</strain>
        <tissue evidence="1">Whole body</tissue>
    </source>
</reference>
<proteinExistence type="predicted"/>
<gene>
    <name evidence="1" type="ORF">PUN28_013953</name>
</gene>
<evidence type="ECO:0000313" key="1">
    <source>
        <dbReference type="EMBL" id="KAL0110689.1"/>
    </source>
</evidence>
<organism evidence="1 2">
    <name type="scientific">Cardiocondyla obscurior</name>
    <dbReference type="NCBI Taxonomy" id="286306"/>
    <lineage>
        <taxon>Eukaryota</taxon>
        <taxon>Metazoa</taxon>
        <taxon>Ecdysozoa</taxon>
        <taxon>Arthropoda</taxon>
        <taxon>Hexapoda</taxon>
        <taxon>Insecta</taxon>
        <taxon>Pterygota</taxon>
        <taxon>Neoptera</taxon>
        <taxon>Endopterygota</taxon>
        <taxon>Hymenoptera</taxon>
        <taxon>Apocrita</taxon>
        <taxon>Aculeata</taxon>
        <taxon>Formicoidea</taxon>
        <taxon>Formicidae</taxon>
        <taxon>Myrmicinae</taxon>
        <taxon>Cardiocondyla</taxon>
    </lineage>
</organism>
<protein>
    <submittedName>
        <fullName evidence="1">Uncharacterized protein</fullName>
    </submittedName>
</protein>
<name>A0AAW2F705_9HYME</name>
<dbReference type="EMBL" id="JADYXP020000014">
    <property type="protein sequence ID" value="KAL0110689.1"/>
    <property type="molecule type" value="Genomic_DNA"/>
</dbReference>
<keyword evidence="2" id="KW-1185">Reference proteome</keyword>